<dbReference type="AlphaFoldDB" id="A0A8J8SYM8"/>
<dbReference type="EMBL" id="RRYP01015044">
    <property type="protein sequence ID" value="TNV75694.1"/>
    <property type="molecule type" value="Genomic_DNA"/>
</dbReference>
<keyword evidence="2" id="KW-1185">Reference proteome</keyword>
<gene>
    <name evidence="1" type="ORF">FGO68_gene15354</name>
</gene>
<sequence>MMSTKRQCPHLQLSANLGPPTRELSSQFIFHNSLLTSMWDNSLRGLNARAGRKCWNGSKRPLKKERLSRRLLTQ</sequence>
<accession>A0A8J8SYM8</accession>
<proteinExistence type="predicted"/>
<dbReference type="Proteomes" id="UP000785679">
    <property type="component" value="Unassembled WGS sequence"/>
</dbReference>
<protein>
    <submittedName>
        <fullName evidence="1">Uncharacterized protein</fullName>
    </submittedName>
</protein>
<organism evidence="1 2">
    <name type="scientific">Halteria grandinella</name>
    <dbReference type="NCBI Taxonomy" id="5974"/>
    <lineage>
        <taxon>Eukaryota</taxon>
        <taxon>Sar</taxon>
        <taxon>Alveolata</taxon>
        <taxon>Ciliophora</taxon>
        <taxon>Intramacronucleata</taxon>
        <taxon>Spirotrichea</taxon>
        <taxon>Stichotrichia</taxon>
        <taxon>Sporadotrichida</taxon>
        <taxon>Halteriidae</taxon>
        <taxon>Halteria</taxon>
    </lineage>
</organism>
<evidence type="ECO:0000313" key="2">
    <source>
        <dbReference type="Proteomes" id="UP000785679"/>
    </source>
</evidence>
<comment type="caution">
    <text evidence="1">The sequence shown here is derived from an EMBL/GenBank/DDBJ whole genome shotgun (WGS) entry which is preliminary data.</text>
</comment>
<reference evidence="1" key="1">
    <citation type="submission" date="2019-06" db="EMBL/GenBank/DDBJ databases">
        <authorList>
            <person name="Zheng W."/>
        </authorList>
    </citation>
    <scope>NUCLEOTIDE SEQUENCE</scope>
    <source>
        <strain evidence="1">QDHG01</strain>
    </source>
</reference>
<evidence type="ECO:0000313" key="1">
    <source>
        <dbReference type="EMBL" id="TNV75694.1"/>
    </source>
</evidence>
<name>A0A8J8SYM8_HALGN</name>